<accession>A0ABN6DLY6</accession>
<evidence type="ECO:0000313" key="1">
    <source>
        <dbReference type="EMBL" id="BCQ35779.1"/>
    </source>
</evidence>
<evidence type="ECO:0000313" key="2">
    <source>
        <dbReference type="Proteomes" id="UP000677515"/>
    </source>
</evidence>
<evidence type="ECO:0008006" key="3">
    <source>
        <dbReference type="Google" id="ProtNLM"/>
    </source>
</evidence>
<dbReference type="EMBL" id="AP024329">
    <property type="protein sequence ID" value="BCQ35779.1"/>
    <property type="molecule type" value="Genomic_DNA"/>
</dbReference>
<organism evidence="1 2">
    <name type="scientific">Erwinia rhapontici</name>
    <name type="common">Pectobacterium rhapontici</name>
    <dbReference type="NCBI Taxonomy" id="55212"/>
    <lineage>
        <taxon>Bacteria</taxon>
        <taxon>Pseudomonadati</taxon>
        <taxon>Pseudomonadota</taxon>
        <taxon>Gammaproteobacteria</taxon>
        <taxon>Enterobacterales</taxon>
        <taxon>Erwiniaceae</taxon>
        <taxon>Erwinia</taxon>
    </lineage>
</organism>
<keyword evidence="2" id="KW-1185">Reference proteome</keyword>
<proteinExistence type="predicted"/>
<dbReference type="Proteomes" id="UP000677515">
    <property type="component" value="Chromosome"/>
</dbReference>
<gene>
    <name evidence="1" type="ORF">ERHA53_31220</name>
</gene>
<dbReference type="RefSeq" id="WP_212813061.1">
    <property type="nucleotide sequence ID" value="NZ_AP024329.1"/>
</dbReference>
<protein>
    <recommendedName>
        <fullName evidence="3">Type 1 fimbria pilin</fullName>
    </recommendedName>
</protein>
<name>A0ABN6DLY6_ERWRD</name>
<sequence>MNIIATTAVVMFFASWTSNVVADQRQLPGSSGVIQFSGRIVESECTHKIQQKQVQVSCERNGQARFSHMSLKSTAPQSLPYNLGTSQIRWLDQQHKTGILLVDYR</sequence>
<reference evidence="1 2" key="1">
    <citation type="submission" date="2021-01" db="EMBL/GenBank/DDBJ databases">
        <title>Complete genome sequence of Erwinia rhapontici MAFF 311153.</title>
        <authorList>
            <person name="Morohoshi T."/>
            <person name="Someya N."/>
        </authorList>
    </citation>
    <scope>NUCLEOTIDE SEQUENCE [LARGE SCALE GENOMIC DNA]</scope>
    <source>
        <strain evidence="1 2">MAFF 311153</strain>
    </source>
</reference>